<accession>A0A2S5GBJ4</accession>
<organism evidence="7 8">
    <name type="scientific">Jeotgalibacillus proteolyticus</name>
    <dbReference type="NCBI Taxonomy" id="2082395"/>
    <lineage>
        <taxon>Bacteria</taxon>
        <taxon>Bacillati</taxon>
        <taxon>Bacillota</taxon>
        <taxon>Bacilli</taxon>
        <taxon>Bacillales</taxon>
        <taxon>Caryophanaceae</taxon>
        <taxon>Jeotgalibacillus</taxon>
    </lineage>
</organism>
<evidence type="ECO:0000313" key="7">
    <source>
        <dbReference type="EMBL" id="PPA70291.1"/>
    </source>
</evidence>
<dbReference type="Gene3D" id="3.40.50.11820">
    <property type="match status" value="1"/>
</dbReference>
<evidence type="ECO:0000256" key="3">
    <source>
        <dbReference type="ARBA" id="ARBA00022475"/>
    </source>
</evidence>
<dbReference type="GO" id="GO:0047355">
    <property type="term" value="F:CDP-glycerol glycerophosphotransferase activity"/>
    <property type="evidence" value="ECO:0007669"/>
    <property type="project" value="InterPro"/>
</dbReference>
<keyword evidence="4 7" id="KW-0808">Transferase</keyword>
<dbReference type="PANTHER" id="PTHR37316">
    <property type="entry name" value="TEICHOIC ACID GLYCEROL-PHOSPHATE PRIMASE"/>
    <property type="match status" value="1"/>
</dbReference>
<comment type="caution">
    <text evidence="7">The sequence shown here is derived from an EMBL/GenBank/DDBJ whole genome shotgun (WGS) entry which is preliminary data.</text>
</comment>
<keyword evidence="6" id="KW-0472">Membrane</keyword>
<dbReference type="RefSeq" id="WP_104058241.1">
    <property type="nucleotide sequence ID" value="NZ_PREZ01000004.1"/>
</dbReference>
<evidence type="ECO:0000256" key="4">
    <source>
        <dbReference type="ARBA" id="ARBA00022679"/>
    </source>
</evidence>
<reference evidence="7 8" key="1">
    <citation type="submission" date="2018-02" db="EMBL/GenBank/DDBJ databases">
        <title>Jeotgalibacillus proteolyticum sp. nov. a protease producing bacterium isolated from ocean sediments of Laizhou Bay.</title>
        <authorList>
            <person name="Li Y."/>
        </authorList>
    </citation>
    <scope>NUCLEOTIDE SEQUENCE [LARGE SCALE GENOMIC DNA]</scope>
    <source>
        <strain evidence="7 8">22-7</strain>
    </source>
</reference>
<evidence type="ECO:0000256" key="6">
    <source>
        <dbReference type="ARBA" id="ARBA00023136"/>
    </source>
</evidence>
<comment type="subcellular location">
    <subcellularLocation>
        <location evidence="1">Cell membrane</location>
        <topology evidence="1">Peripheral membrane protein</topology>
    </subcellularLocation>
</comment>
<dbReference type="GO" id="GO:0019350">
    <property type="term" value="P:teichoic acid biosynthetic process"/>
    <property type="evidence" value="ECO:0007669"/>
    <property type="project" value="UniProtKB-KW"/>
</dbReference>
<evidence type="ECO:0000256" key="1">
    <source>
        <dbReference type="ARBA" id="ARBA00004202"/>
    </source>
</evidence>
<dbReference type="EMBL" id="PREZ01000004">
    <property type="protein sequence ID" value="PPA70291.1"/>
    <property type="molecule type" value="Genomic_DNA"/>
</dbReference>
<dbReference type="OrthoDB" id="9811865at2"/>
<dbReference type="InterPro" id="IPR043148">
    <property type="entry name" value="TagF_C"/>
</dbReference>
<evidence type="ECO:0000256" key="2">
    <source>
        <dbReference type="ARBA" id="ARBA00010488"/>
    </source>
</evidence>
<keyword evidence="5" id="KW-0777">Teichoic acid biosynthesis</keyword>
<dbReference type="InterPro" id="IPR051612">
    <property type="entry name" value="Teichoic_Acid_Biosynth"/>
</dbReference>
<evidence type="ECO:0000256" key="5">
    <source>
        <dbReference type="ARBA" id="ARBA00022944"/>
    </source>
</evidence>
<dbReference type="GO" id="GO:0005886">
    <property type="term" value="C:plasma membrane"/>
    <property type="evidence" value="ECO:0007669"/>
    <property type="project" value="UniProtKB-SubCell"/>
</dbReference>
<gene>
    <name evidence="7" type="ORF">C4B60_11980</name>
</gene>
<dbReference type="PANTHER" id="PTHR37316:SF1">
    <property type="entry name" value="TEICHOIC ACID GLYCEROL-PHOSPHATE PRIMASE"/>
    <property type="match status" value="1"/>
</dbReference>
<proteinExistence type="inferred from homology"/>
<keyword evidence="3" id="KW-1003">Cell membrane</keyword>
<dbReference type="Pfam" id="PF04464">
    <property type="entry name" value="Glyphos_transf"/>
    <property type="match status" value="1"/>
</dbReference>
<dbReference type="SUPFAM" id="SSF53756">
    <property type="entry name" value="UDP-Glycosyltransferase/glycogen phosphorylase"/>
    <property type="match status" value="1"/>
</dbReference>
<comment type="similarity">
    <text evidence="2">Belongs to the CDP-glycerol glycerophosphotransferase family.</text>
</comment>
<protein>
    <submittedName>
        <fullName evidence="7">CDP-glycerol--glycerophosphate glycerophosphotransferase</fullName>
    </submittedName>
</protein>
<name>A0A2S5GBJ4_9BACL</name>
<keyword evidence="8" id="KW-1185">Reference proteome</keyword>
<dbReference type="InterPro" id="IPR043149">
    <property type="entry name" value="TagF_N"/>
</dbReference>
<dbReference type="InterPro" id="IPR007554">
    <property type="entry name" value="Glycerophosphate_synth"/>
</dbReference>
<evidence type="ECO:0000313" key="8">
    <source>
        <dbReference type="Proteomes" id="UP000239047"/>
    </source>
</evidence>
<sequence length="398" mass="47039">MITDVIKTVYLFIYKFFFSIFKVLPIKRKVVMYVTFRQNAYYIIRELLSREIELPIVLICNKASYRRLKKFENNNVKLILNDNKLLFFKKIFHLSTAKIIIVDNYFPFLAATNFKKEVECIQIWHAAGAIKSFGLPANNTHTRTKISIKRFHSVYNRFDKIVIGSDEMGTIFKKAFGLKKDIFLKTGIPRTDLFYLDEKKEQLKSAFLKKYPMAAKKKIILYAPTFRDTESYDYKLDIPYLKKKLGDQYYLIAKLHPVTKQTIIAPDEVSDFFKLIDSPYDVNELLQVTDILITDYSSIPFEFCILEKPMVFFPYDLVEYSAERGLWMDYESFVPGPVAKDTESLVDRIQNIDKLFDRQAVKEFNEIWNKYSKGQSSKDFVDYIMKRLDENQVIKHER</sequence>
<dbReference type="Proteomes" id="UP000239047">
    <property type="component" value="Unassembled WGS sequence"/>
</dbReference>
<dbReference type="AlphaFoldDB" id="A0A2S5GBJ4"/>
<dbReference type="Gene3D" id="3.40.50.12580">
    <property type="match status" value="1"/>
</dbReference>